<name>A0ABV5VUD9_9BACL</name>
<dbReference type="InterPro" id="IPR054228">
    <property type="entry name" value="DUF6953"/>
</dbReference>
<dbReference type="Proteomes" id="UP001589619">
    <property type="component" value="Unassembled WGS sequence"/>
</dbReference>
<dbReference type="EMBL" id="JBHMAG010000007">
    <property type="protein sequence ID" value="MFB9751870.1"/>
    <property type="molecule type" value="Genomic_DNA"/>
</dbReference>
<dbReference type="RefSeq" id="WP_344912817.1">
    <property type="nucleotide sequence ID" value="NZ_BAAAYO010000010.1"/>
</dbReference>
<keyword evidence="2" id="KW-1185">Reference proteome</keyword>
<organism evidence="1 2">
    <name type="scientific">Paenibacillus hodogayensis</name>
    <dbReference type="NCBI Taxonomy" id="279208"/>
    <lineage>
        <taxon>Bacteria</taxon>
        <taxon>Bacillati</taxon>
        <taxon>Bacillota</taxon>
        <taxon>Bacilli</taxon>
        <taxon>Bacillales</taxon>
        <taxon>Paenibacillaceae</taxon>
        <taxon>Paenibacillus</taxon>
    </lineage>
</organism>
<sequence>MTMQATAEQVAEWMLEKVRFAGLLYQEEAVNYIRTNFGEQFIYVNENGNASIDKNVLKQTMNRRS</sequence>
<protein>
    <submittedName>
        <fullName evidence="1">DUF6953 family protein</fullName>
    </submittedName>
</protein>
<reference evidence="1 2" key="1">
    <citation type="submission" date="2024-09" db="EMBL/GenBank/DDBJ databases">
        <authorList>
            <person name="Sun Q."/>
            <person name="Mori K."/>
        </authorList>
    </citation>
    <scope>NUCLEOTIDE SEQUENCE [LARGE SCALE GENOMIC DNA]</scope>
    <source>
        <strain evidence="1 2">JCM 12520</strain>
    </source>
</reference>
<comment type="caution">
    <text evidence="1">The sequence shown here is derived from an EMBL/GenBank/DDBJ whole genome shotgun (WGS) entry which is preliminary data.</text>
</comment>
<dbReference type="Pfam" id="PF22266">
    <property type="entry name" value="DUF6953"/>
    <property type="match status" value="1"/>
</dbReference>
<evidence type="ECO:0000313" key="1">
    <source>
        <dbReference type="EMBL" id="MFB9751870.1"/>
    </source>
</evidence>
<accession>A0ABV5VUD9</accession>
<gene>
    <name evidence="1" type="ORF">ACFFNY_09835</name>
</gene>
<evidence type="ECO:0000313" key="2">
    <source>
        <dbReference type="Proteomes" id="UP001589619"/>
    </source>
</evidence>
<proteinExistence type="predicted"/>